<feature type="binding site" evidence="3">
    <location>
        <position position="376"/>
    </location>
    <ligand>
        <name>Zn(2+)</name>
        <dbReference type="ChEBI" id="CHEBI:29105"/>
        <label>2</label>
    </ligand>
</feature>
<evidence type="ECO:0000313" key="5">
    <source>
        <dbReference type="EMBL" id="PZQ88467.1"/>
    </source>
</evidence>
<dbReference type="AlphaFoldDB" id="A0A2W5SZX8"/>
<keyword evidence="3" id="KW-0460">Magnesium</keyword>
<feature type="binding site" evidence="3">
    <location>
        <position position="502"/>
    </location>
    <ligand>
        <name>Zn(2+)</name>
        <dbReference type="ChEBI" id="CHEBI:29105"/>
        <label>2</label>
    </ligand>
</feature>
<dbReference type="EMBL" id="QFQJ01000056">
    <property type="protein sequence ID" value="PZQ88467.1"/>
    <property type="molecule type" value="Genomic_DNA"/>
</dbReference>
<dbReference type="PRINTS" id="PR00113">
    <property type="entry name" value="ALKPHPHTASE"/>
</dbReference>
<comment type="similarity">
    <text evidence="4">Belongs to the alkaline phosphatase family.</text>
</comment>
<evidence type="ECO:0000256" key="1">
    <source>
        <dbReference type="ARBA" id="ARBA00022553"/>
    </source>
</evidence>
<dbReference type="GO" id="GO:0046872">
    <property type="term" value="F:metal ion binding"/>
    <property type="evidence" value="ECO:0007669"/>
    <property type="project" value="UniProtKB-KW"/>
</dbReference>
<feature type="active site" description="Phosphoserine intermediate" evidence="2">
    <location>
        <position position="106"/>
    </location>
</feature>
<reference evidence="5 6" key="1">
    <citation type="submission" date="2017-11" db="EMBL/GenBank/DDBJ databases">
        <title>Infants hospitalized years apart are colonized by the same room-sourced microbial strains.</title>
        <authorList>
            <person name="Brooks B."/>
            <person name="Olm M.R."/>
            <person name="Firek B.A."/>
            <person name="Baker R."/>
            <person name="Thomas B.C."/>
            <person name="Morowitz M.J."/>
            <person name="Banfield J.F."/>
        </authorList>
    </citation>
    <scope>NUCLEOTIDE SEQUENCE [LARGE SCALE GENOMIC DNA]</scope>
    <source>
        <strain evidence="5">S2_003_000_R3_20</strain>
    </source>
</reference>
<feature type="binding site" evidence="3">
    <location>
        <position position="62"/>
    </location>
    <ligand>
        <name>Zn(2+)</name>
        <dbReference type="ChEBI" id="CHEBI:29105"/>
        <label>2</label>
    </ligand>
</feature>
<dbReference type="SMART" id="SM00098">
    <property type="entry name" value="alkPPc"/>
    <property type="match status" value="1"/>
</dbReference>
<dbReference type="InterPro" id="IPR017850">
    <property type="entry name" value="Alkaline_phosphatase_core_sf"/>
</dbReference>
<proteinExistence type="inferred from homology"/>
<sequence length="538" mass="58922">MLGFLEKFQLKTISVAYISLNALFLSACQSSDLMQAQPTHAVQLLKQQKVQQPKRVVFFLGDGMGMTTLTASRIYAVGEDGQLAIDRLPESAFVRTFSEDAQVTDSAPSMGAYMTGVKMKNEVISMQTGTIAVEPDSVGNNQCASNPQNKNKQNTQTLLELAKAKGWGTGVVTTTRITHATPASTYAHICHRDAENDIASQLVPSSKGDDYQRYNLKLKDGVDVVLGGGKRQFLPKDAGGERTDGRNLITEMQKAGYRVVFDENQLSQVKLAKNEKLLGLFNHSHLNYDLDRTKKNLAEPSLKQMTLSALDILTQNKKGFFLMVEGGRIDHALHDTNAKRALQDTIALNDALEATIQKLKQSDPELKNTLIVITADHDHTLVLNGYAKRTGKYVEGKETSVLGLVKNYDQAGFAQDIHGQPYPIIGFGTGKKRPTQNRMDDLVLNLKDTDVCHPVQGPKAPQGEKYSFTYPLAETGWCTGTAADDFQQEAVIQTGYKDKETHGGADVFLGAIGQGADQFSGSLENIEVNHLIRKITGL</sequence>
<accession>A0A2W5SZX8</accession>
<feature type="binding site" evidence="3">
    <location>
        <position position="181"/>
    </location>
    <ligand>
        <name>Mg(2+)</name>
        <dbReference type="ChEBI" id="CHEBI:18420"/>
    </ligand>
</feature>
<feature type="binding site" evidence="3">
    <location>
        <position position="377"/>
    </location>
    <ligand>
        <name>Zn(2+)</name>
        <dbReference type="ChEBI" id="CHEBI:29105"/>
        <label>2</label>
    </ligand>
</feature>
<dbReference type="Proteomes" id="UP000249282">
    <property type="component" value="Unassembled WGS sequence"/>
</dbReference>
<name>A0A2W5SZX8_ACIJO</name>
<dbReference type="Gene3D" id="3.40.720.10">
    <property type="entry name" value="Alkaline Phosphatase, subunit A"/>
    <property type="match status" value="1"/>
</dbReference>
<organism evidence="5 6">
    <name type="scientific">Acinetobacter johnsonii</name>
    <dbReference type="NCBI Taxonomy" id="40214"/>
    <lineage>
        <taxon>Bacteria</taxon>
        <taxon>Pseudomonadati</taxon>
        <taxon>Pseudomonadota</taxon>
        <taxon>Gammaproteobacteria</taxon>
        <taxon>Moraxellales</taxon>
        <taxon>Moraxellaceae</taxon>
        <taxon>Acinetobacter</taxon>
    </lineage>
</organism>
<comment type="cofactor">
    <cofactor evidence="3">
        <name>Zn(2+)</name>
        <dbReference type="ChEBI" id="CHEBI:29105"/>
    </cofactor>
    <text evidence="3">Binds 2 Zn(2+) ions.</text>
</comment>
<protein>
    <submittedName>
        <fullName evidence="5">Alkaline phosphatase</fullName>
    </submittedName>
</protein>
<dbReference type="SUPFAM" id="SSF53649">
    <property type="entry name" value="Alkaline phosphatase-like"/>
    <property type="match status" value="1"/>
</dbReference>
<evidence type="ECO:0000313" key="6">
    <source>
        <dbReference type="Proteomes" id="UP000249282"/>
    </source>
</evidence>
<comment type="cofactor">
    <cofactor evidence="3">
        <name>Mg(2+)</name>
        <dbReference type="ChEBI" id="CHEBI:18420"/>
    </cofactor>
    <text evidence="3">Binds 1 Mg(2+) ion.</text>
</comment>
<evidence type="ECO:0000256" key="4">
    <source>
        <dbReference type="RuleBase" id="RU003946"/>
    </source>
</evidence>
<dbReference type="PANTHER" id="PTHR11596">
    <property type="entry name" value="ALKALINE PHOSPHATASE"/>
    <property type="match status" value="1"/>
</dbReference>
<feature type="binding site" evidence="3">
    <location>
        <position position="334"/>
    </location>
    <ligand>
        <name>Zn(2+)</name>
        <dbReference type="ChEBI" id="CHEBI:29105"/>
        <label>2</label>
    </ligand>
</feature>
<dbReference type="PANTHER" id="PTHR11596:SF5">
    <property type="entry name" value="ALKALINE PHOSPHATASE"/>
    <property type="match status" value="1"/>
</dbReference>
<dbReference type="GO" id="GO:0004035">
    <property type="term" value="F:alkaline phosphatase activity"/>
    <property type="evidence" value="ECO:0007669"/>
    <property type="project" value="TreeGrafter"/>
</dbReference>
<keyword evidence="1" id="KW-0597">Phosphoprotein</keyword>
<dbReference type="CDD" id="cd16012">
    <property type="entry name" value="ALP"/>
    <property type="match status" value="1"/>
</dbReference>
<feature type="binding site" evidence="3">
    <location>
        <position position="62"/>
    </location>
    <ligand>
        <name>Mg(2+)</name>
        <dbReference type="ChEBI" id="CHEBI:18420"/>
    </ligand>
</feature>
<dbReference type="PROSITE" id="PS51257">
    <property type="entry name" value="PROKAR_LIPOPROTEIN"/>
    <property type="match status" value="1"/>
</dbReference>
<evidence type="ECO:0000256" key="3">
    <source>
        <dbReference type="PIRSR" id="PIRSR601952-2"/>
    </source>
</evidence>
<evidence type="ECO:0000256" key="2">
    <source>
        <dbReference type="PIRSR" id="PIRSR601952-1"/>
    </source>
</evidence>
<feature type="binding site" evidence="3">
    <location>
        <position position="179"/>
    </location>
    <ligand>
        <name>Mg(2+)</name>
        <dbReference type="ChEBI" id="CHEBI:18420"/>
    </ligand>
</feature>
<dbReference type="Pfam" id="PF00245">
    <property type="entry name" value="Alk_phosphatase"/>
    <property type="match status" value="1"/>
</dbReference>
<dbReference type="InterPro" id="IPR001952">
    <property type="entry name" value="Alkaline_phosphatase"/>
</dbReference>
<gene>
    <name evidence="5" type="ORF">DI542_10705</name>
</gene>
<feature type="binding site" evidence="3">
    <location>
        <position position="325"/>
    </location>
    <ligand>
        <name>Mg(2+)</name>
        <dbReference type="ChEBI" id="CHEBI:18420"/>
    </ligand>
</feature>
<keyword evidence="3" id="KW-0862">Zinc</keyword>
<keyword evidence="3" id="KW-0479">Metal-binding</keyword>
<feature type="binding site" evidence="3">
    <location>
        <position position="330"/>
    </location>
    <ligand>
        <name>Zn(2+)</name>
        <dbReference type="ChEBI" id="CHEBI:29105"/>
        <label>2</label>
    </ligand>
</feature>
<comment type="caution">
    <text evidence="5">The sequence shown here is derived from an EMBL/GenBank/DDBJ whole genome shotgun (WGS) entry which is preliminary data.</text>
</comment>